<evidence type="ECO:0000256" key="1">
    <source>
        <dbReference type="SAM" id="Coils"/>
    </source>
</evidence>
<feature type="coiled-coil region" evidence="1">
    <location>
        <begin position="219"/>
        <end position="356"/>
    </location>
</feature>
<dbReference type="Gene3D" id="3.30.450.20">
    <property type="entry name" value="PAS domain"/>
    <property type="match status" value="1"/>
</dbReference>
<evidence type="ECO:0000313" key="3">
    <source>
        <dbReference type="Proteomes" id="UP001149090"/>
    </source>
</evidence>
<accession>A0A9Q0R7W3</accession>
<proteinExistence type="predicted"/>
<comment type="caution">
    <text evidence="2">The sequence shown here is derived from an EMBL/GenBank/DDBJ whole genome shotgun (WGS) entry which is preliminary data.</text>
</comment>
<organism evidence="2 3">
    <name type="scientific">Anaeramoeba ignava</name>
    <name type="common">Anaerobic marine amoeba</name>
    <dbReference type="NCBI Taxonomy" id="1746090"/>
    <lineage>
        <taxon>Eukaryota</taxon>
        <taxon>Metamonada</taxon>
        <taxon>Anaeramoebidae</taxon>
        <taxon>Anaeramoeba</taxon>
    </lineage>
</organism>
<keyword evidence="1" id="KW-0175">Coiled coil</keyword>
<sequence>MGNFVDLSLKMNFSKSQPKINLKKYRKLIQNTTESIVAFSSQGKLTEINEQAIDMFSSASKQSCINQEPEFFCFLNQKHVNLEVKVYLQKQIQALLALDNQQQVDFDLHCKTSTNKSLWVHCWLTPINCQPFLVQAILRPTSEPQPKLEPISDFNQNLSDVSETIEDNFQNQNTNQNLRSKSFISTSEDVLSSDQLFNLNNLQENEDFDNAIDLITESIDQFRLEKKILKQKHEDKKEKTRNDLQSQIDTLSENLQEINQKIKEKEQDSQLRNKELRQSQKLILQSEDSNQQIQKLKTEIEQIQKIHKKQKQQLKQKFEEKIQKIEQEKKINDEKIKQLLQKLHQVEKEKEDLEKLV</sequence>
<dbReference type="AlphaFoldDB" id="A0A9Q0R7W3"/>
<reference evidence="2" key="1">
    <citation type="submission" date="2022-10" db="EMBL/GenBank/DDBJ databases">
        <title>Novel sulphate-reducing endosymbionts in the free-living metamonad Anaeramoeba.</title>
        <authorList>
            <person name="Jerlstrom-Hultqvist J."/>
            <person name="Cepicka I."/>
            <person name="Gallot-Lavallee L."/>
            <person name="Salas-Leiva D."/>
            <person name="Curtis B.A."/>
            <person name="Zahonova K."/>
            <person name="Pipaliya S."/>
            <person name="Dacks J."/>
            <person name="Roger A.J."/>
        </authorList>
    </citation>
    <scope>NUCLEOTIDE SEQUENCE</scope>
    <source>
        <strain evidence="2">BMAN</strain>
    </source>
</reference>
<name>A0A9Q0R7W3_ANAIG</name>
<keyword evidence="3" id="KW-1185">Reference proteome</keyword>
<dbReference type="EMBL" id="JAPDFW010000103">
    <property type="protein sequence ID" value="KAJ5069733.1"/>
    <property type="molecule type" value="Genomic_DNA"/>
</dbReference>
<evidence type="ECO:0000313" key="2">
    <source>
        <dbReference type="EMBL" id="KAJ5069733.1"/>
    </source>
</evidence>
<dbReference type="Proteomes" id="UP001149090">
    <property type="component" value="Unassembled WGS sequence"/>
</dbReference>
<gene>
    <name evidence="2" type="ORF">M0811_02310</name>
</gene>
<protein>
    <submittedName>
        <fullName evidence="2">Apolipoprotein e</fullName>
    </submittedName>
</protein>